<feature type="transmembrane region" description="Helical" evidence="1">
    <location>
        <begin position="234"/>
        <end position="252"/>
    </location>
</feature>
<dbReference type="Proteomes" id="UP000645966">
    <property type="component" value="Unassembled WGS sequence"/>
</dbReference>
<accession>A0A934I6F6</accession>
<feature type="transmembrane region" description="Helical" evidence="1">
    <location>
        <begin position="202"/>
        <end position="222"/>
    </location>
</feature>
<keyword evidence="3" id="KW-0482">Metalloprotease</keyword>
<dbReference type="GO" id="GO:0008237">
    <property type="term" value="F:metallopeptidase activity"/>
    <property type="evidence" value="ECO:0007669"/>
    <property type="project" value="UniProtKB-KW"/>
</dbReference>
<comment type="caution">
    <text evidence="3">The sequence shown here is derived from an EMBL/GenBank/DDBJ whole genome shotgun (WGS) entry which is preliminary data.</text>
</comment>
<dbReference type="EMBL" id="JAEIOS010000011">
    <property type="protein sequence ID" value="MBI8989355.1"/>
    <property type="molecule type" value="Genomic_DNA"/>
</dbReference>
<dbReference type="GO" id="GO:0080120">
    <property type="term" value="P:CAAX-box protein maturation"/>
    <property type="evidence" value="ECO:0007669"/>
    <property type="project" value="UniProtKB-ARBA"/>
</dbReference>
<dbReference type="GO" id="GO:0004175">
    <property type="term" value="F:endopeptidase activity"/>
    <property type="evidence" value="ECO:0007669"/>
    <property type="project" value="UniProtKB-ARBA"/>
</dbReference>
<feature type="transmembrane region" description="Helical" evidence="1">
    <location>
        <begin position="45"/>
        <end position="62"/>
    </location>
</feature>
<dbReference type="InterPro" id="IPR052710">
    <property type="entry name" value="CAAX_protease"/>
</dbReference>
<keyword evidence="4" id="KW-1185">Reference proteome</keyword>
<proteinExistence type="predicted"/>
<feature type="transmembrane region" description="Helical" evidence="1">
    <location>
        <begin position="175"/>
        <end position="195"/>
    </location>
</feature>
<feature type="transmembrane region" description="Helical" evidence="1">
    <location>
        <begin position="12"/>
        <end position="33"/>
    </location>
</feature>
<feature type="transmembrane region" description="Helical" evidence="1">
    <location>
        <begin position="150"/>
        <end position="169"/>
    </location>
</feature>
<evidence type="ECO:0000259" key="2">
    <source>
        <dbReference type="Pfam" id="PF02517"/>
    </source>
</evidence>
<evidence type="ECO:0000256" key="1">
    <source>
        <dbReference type="SAM" id="Phobius"/>
    </source>
</evidence>
<evidence type="ECO:0000313" key="4">
    <source>
        <dbReference type="Proteomes" id="UP000645966"/>
    </source>
</evidence>
<sequence length="263" mass="28678">MLRQTHWQHRWAAPLAVLIAAVGLASLWVSALLVGSKQPASPNAVATYVIPLIVTGLLYVILGRVSVLRDATFRFANIRRGGYLLFAGVILSSVFFIFPPSGGLTAPSVGPVLFFVLGCLMTGLWEELLCRGLIQNTLVDAFGTDRRRTWWSITASSAIFAVMHFVRLITDPHLVVTTTTQVLYAFAIGMLLGVIYHFTRDLVTVILIHAVFNMLGGVSAVFTNPPSGPTPDMPVFAAAILLVALMPAIWIARRMYVRDTARA</sequence>
<gene>
    <name evidence="3" type="ORF">JDV75_06210</name>
</gene>
<keyword evidence="3" id="KW-0378">Hydrolase</keyword>
<dbReference type="PANTHER" id="PTHR36435:SF1">
    <property type="entry name" value="CAAX AMINO TERMINAL PROTEASE FAMILY PROTEIN"/>
    <property type="match status" value="1"/>
</dbReference>
<evidence type="ECO:0000313" key="3">
    <source>
        <dbReference type="EMBL" id="MBI8989355.1"/>
    </source>
</evidence>
<dbReference type="InterPro" id="IPR003675">
    <property type="entry name" value="Rce1/LyrA-like_dom"/>
</dbReference>
<feature type="transmembrane region" description="Helical" evidence="1">
    <location>
        <begin position="83"/>
        <end position="102"/>
    </location>
</feature>
<keyword evidence="1" id="KW-0472">Membrane</keyword>
<feature type="transmembrane region" description="Helical" evidence="1">
    <location>
        <begin position="108"/>
        <end position="129"/>
    </location>
</feature>
<dbReference type="AlphaFoldDB" id="A0A934I6F6"/>
<keyword evidence="3" id="KW-0645">Protease</keyword>
<dbReference type="PANTHER" id="PTHR36435">
    <property type="entry name" value="SLR1288 PROTEIN"/>
    <property type="match status" value="1"/>
</dbReference>
<reference evidence="3" key="1">
    <citation type="submission" date="2020-12" db="EMBL/GenBank/DDBJ databases">
        <title>Genome public.</title>
        <authorList>
            <person name="Sun Q."/>
        </authorList>
    </citation>
    <scope>NUCLEOTIDE SEQUENCE</scope>
    <source>
        <strain evidence="3">CCM 8863</strain>
    </source>
</reference>
<organism evidence="3 4">
    <name type="scientific">Corynebacterium meridianum</name>
    <dbReference type="NCBI Taxonomy" id="2765363"/>
    <lineage>
        <taxon>Bacteria</taxon>
        <taxon>Bacillati</taxon>
        <taxon>Actinomycetota</taxon>
        <taxon>Actinomycetes</taxon>
        <taxon>Mycobacteriales</taxon>
        <taxon>Corynebacteriaceae</taxon>
        <taxon>Corynebacterium</taxon>
    </lineage>
</organism>
<keyword evidence="1" id="KW-1133">Transmembrane helix</keyword>
<dbReference type="RefSeq" id="WP_198738345.1">
    <property type="nucleotide sequence ID" value="NZ_JAEIOS010000011.1"/>
</dbReference>
<name>A0A934I6F6_9CORY</name>
<dbReference type="Pfam" id="PF02517">
    <property type="entry name" value="Rce1-like"/>
    <property type="match status" value="1"/>
</dbReference>
<keyword evidence="1" id="KW-0812">Transmembrane</keyword>
<feature type="domain" description="CAAX prenyl protease 2/Lysostaphin resistance protein A-like" evidence="2">
    <location>
        <begin position="110"/>
        <end position="214"/>
    </location>
</feature>
<protein>
    <submittedName>
        <fullName evidence="3">CPBP family intramembrane metalloprotease</fullName>
    </submittedName>
</protein>